<comment type="caution">
    <text evidence="1">The sequence shown here is derived from an EMBL/GenBank/DDBJ whole genome shotgun (WGS) entry which is preliminary data.</text>
</comment>
<gene>
    <name evidence="1" type="ORF">ETSY1_26615</name>
</gene>
<accession>W4LGI2</accession>
<evidence type="ECO:0000313" key="1">
    <source>
        <dbReference type="EMBL" id="ETW96446.1"/>
    </source>
</evidence>
<name>W4LGI2_ENTF1</name>
<keyword evidence="2" id="KW-1185">Reference proteome</keyword>
<dbReference type="HOGENOM" id="CLU_2859327_0_0_7"/>
<evidence type="ECO:0000313" key="2">
    <source>
        <dbReference type="Proteomes" id="UP000019141"/>
    </source>
</evidence>
<dbReference type="Proteomes" id="UP000019141">
    <property type="component" value="Unassembled WGS sequence"/>
</dbReference>
<dbReference type="AlphaFoldDB" id="W4LGI2"/>
<protein>
    <submittedName>
        <fullName evidence="1">Uncharacterized protein</fullName>
    </submittedName>
</protein>
<organism evidence="1 2">
    <name type="scientific">Entotheonella factor</name>
    <dbReference type="NCBI Taxonomy" id="1429438"/>
    <lineage>
        <taxon>Bacteria</taxon>
        <taxon>Pseudomonadati</taxon>
        <taxon>Nitrospinota/Tectimicrobiota group</taxon>
        <taxon>Candidatus Tectimicrobiota</taxon>
        <taxon>Candidatus Entotheonellia</taxon>
        <taxon>Candidatus Entotheonellales</taxon>
        <taxon>Candidatus Entotheonellaceae</taxon>
        <taxon>Candidatus Entotheonella</taxon>
    </lineage>
</organism>
<dbReference type="EMBL" id="AZHW01000786">
    <property type="protein sequence ID" value="ETW96446.1"/>
    <property type="molecule type" value="Genomic_DNA"/>
</dbReference>
<proteinExistence type="predicted"/>
<sequence>MFVAGRIWPLRRRTQVPPDRDDLRAPADAIKAIHGKEYLIQADPPLAAGKQISSDLFTDLVEDT</sequence>
<reference evidence="1 2" key="1">
    <citation type="journal article" date="2014" name="Nature">
        <title>An environmental bacterial taxon with a large and distinct metabolic repertoire.</title>
        <authorList>
            <person name="Wilson M.C."/>
            <person name="Mori T."/>
            <person name="Ruckert C."/>
            <person name="Uria A.R."/>
            <person name="Helf M.J."/>
            <person name="Takada K."/>
            <person name="Gernert C."/>
            <person name="Steffens U.A."/>
            <person name="Heycke N."/>
            <person name="Schmitt S."/>
            <person name="Rinke C."/>
            <person name="Helfrich E.J."/>
            <person name="Brachmann A.O."/>
            <person name="Gurgui C."/>
            <person name="Wakimoto T."/>
            <person name="Kracht M."/>
            <person name="Crusemann M."/>
            <person name="Hentschel U."/>
            <person name="Abe I."/>
            <person name="Matsunaga S."/>
            <person name="Kalinowski J."/>
            <person name="Takeyama H."/>
            <person name="Piel J."/>
        </authorList>
    </citation>
    <scope>NUCLEOTIDE SEQUENCE [LARGE SCALE GENOMIC DNA]</scope>
    <source>
        <strain evidence="2">TSY1</strain>
    </source>
</reference>